<evidence type="ECO:0000256" key="2">
    <source>
        <dbReference type="ARBA" id="ARBA00023315"/>
    </source>
</evidence>
<protein>
    <submittedName>
        <fullName evidence="4">GCN5 family acetyltransferase</fullName>
    </submittedName>
</protein>
<dbReference type="GO" id="GO:0016747">
    <property type="term" value="F:acyltransferase activity, transferring groups other than amino-acyl groups"/>
    <property type="evidence" value="ECO:0007669"/>
    <property type="project" value="InterPro"/>
</dbReference>
<dbReference type="InterPro" id="IPR016181">
    <property type="entry name" value="Acyl_CoA_acyltransferase"/>
</dbReference>
<dbReference type="RefSeq" id="WP_085618533.1">
    <property type="nucleotide sequence ID" value="NZ_JBLXAE010000005.1"/>
</dbReference>
<dbReference type="Proteomes" id="UP000193396">
    <property type="component" value="Unassembled WGS sequence"/>
</dbReference>
<keyword evidence="2" id="KW-0012">Acyltransferase</keyword>
<evidence type="ECO:0000259" key="3">
    <source>
        <dbReference type="PROSITE" id="PS51186"/>
    </source>
</evidence>
<dbReference type="AlphaFoldDB" id="A0A1Y2LB97"/>
<gene>
    <name evidence="4" type="ORF">TALK_10370</name>
</gene>
<accession>A0A1Y2LB97</accession>
<keyword evidence="5" id="KW-1185">Reference proteome</keyword>
<dbReference type="InterPro" id="IPR050832">
    <property type="entry name" value="Bact_Acetyltransf"/>
</dbReference>
<proteinExistence type="predicted"/>
<name>A0A1Y2LB97_9PROT</name>
<dbReference type="Gene3D" id="3.40.630.30">
    <property type="match status" value="1"/>
</dbReference>
<dbReference type="OrthoDB" id="9797178at2"/>
<dbReference type="Pfam" id="PF13527">
    <property type="entry name" value="Acetyltransf_9"/>
    <property type="match status" value="1"/>
</dbReference>
<dbReference type="EMBL" id="JFKB01000006">
    <property type="protein sequence ID" value="OSQ47997.1"/>
    <property type="molecule type" value="Genomic_DNA"/>
</dbReference>
<dbReference type="InterPro" id="IPR000182">
    <property type="entry name" value="GNAT_dom"/>
</dbReference>
<evidence type="ECO:0000313" key="5">
    <source>
        <dbReference type="Proteomes" id="UP000193396"/>
    </source>
</evidence>
<dbReference type="PROSITE" id="PS51186">
    <property type="entry name" value="GNAT"/>
    <property type="match status" value="1"/>
</dbReference>
<dbReference type="PANTHER" id="PTHR43877">
    <property type="entry name" value="AMINOALKYLPHOSPHONATE N-ACETYLTRANSFERASE-RELATED-RELATED"/>
    <property type="match status" value="1"/>
</dbReference>
<dbReference type="SUPFAM" id="SSF55729">
    <property type="entry name" value="Acyl-CoA N-acyltransferases (Nat)"/>
    <property type="match status" value="1"/>
</dbReference>
<dbReference type="CDD" id="cd04301">
    <property type="entry name" value="NAT_SF"/>
    <property type="match status" value="1"/>
</dbReference>
<dbReference type="PANTHER" id="PTHR43877:SF2">
    <property type="entry name" value="AMINOALKYLPHOSPHONATE N-ACETYLTRANSFERASE-RELATED"/>
    <property type="match status" value="1"/>
</dbReference>
<dbReference type="STRING" id="1293890.TALK_10370"/>
<keyword evidence="1 4" id="KW-0808">Transferase</keyword>
<feature type="domain" description="N-acetyltransferase" evidence="3">
    <location>
        <begin position="1"/>
        <end position="148"/>
    </location>
</feature>
<organism evidence="4 5">
    <name type="scientific">Thalassospira alkalitolerans</name>
    <dbReference type="NCBI Taxonomy" id="1293890"/>
    <lineage>
        <taxon>Bacteria</taxon>
        <taxon>Pseudomonadati</taxon>
        <taxon>Pseudomonadota</taxon>
        <taxon>Alphaproteobacteria</taxon>
        <taxon>Rhodospirillales</taxon>
        <taxon>Thalassospiraceae</taxon>
        <taxon>Thalassospira</taxon>
    </lineage>
</organism>
<comment type="caution">
    <text evidence="4">The sequence shown here is derived from an EMBL/GenBank/DDBJ whole genome shotgun (WGS) entry which is preliminary data.</text>
</comment>
<evidence type="ECO:0000313" key="4">
    <source>
        <dbReference type="EMBL" id="OSQ47997.1"/>
    </source>
</evidence>
<sequence length="168" mass="18076">MLIREENASDIPAIHALLASAFETAPHSQQTEHLIVDALRDTGALSLSLVAIEDNELVGCVAFSPVRINGRQTDWFGLGPVAVTPDRQGLGIGSELIQAGIARLRVNDAAGCVVLGEPDYYSRFGFAPLPDLKLDGVSPKYFMARPLIDDIPVGNVDYDPAYSITNRT</sequence>
<reference evidence="4 5" key="1">
    <citation type="submission" date="2014-03" db="EMBL/GenBank/DDBJ databases">
        <title>The draft genome sequence of Thalassospira alkalitolerans JCM 18968.</title>
        <authorList>
            <person name="Lai Q."/>
            <person name="Shao Z."/>
        </authorList>
    </citation>
    <scope>NUCLEOTIDE SEQUENCE [LARGE SCALE GENOMIC DNA]</scope>
    <source>
        <strain evidence="4 5">JCM 18968</strain>
    </source>
</reference>
<evidence type="ECO:0000256" key="1">
    <source>
        <dbReference type="ARBA" id="ARBA00022679"/>
    </source>
</evidence>